<keyword evidence="3" id="KW-0233">DNA recombination</keyword>
<dbReference type="InterPro" id="IPR013762">
    <property type="entry name" value="Integrase-like_cat_sf"/>
</dbReference>
<dbReference type="Gene3D" id="1.10.150.130">
    <property type="match status" value="1"/>
</dbReference>
<feature type="domain" description="Tyr recombinase" evidence="4">
    <location>
        <begin position="177"/>
        <end position="353"/>
    </location>
</feature>
<dbReference type="PROSITE" id="PS51898">
    <property type="entry name" value="TYR_RECOMBINASE"/>
    <property type="match status" value="1"/>
</dbReference>
<dbReference type="GO" id="GO:0006310">
    <property type="term" value="P:DNA recombination"/>
    <property type="evidence" value="ECO:0007669"/>
    <property type="project" value="UniProtKB-KW"/>
</dbReference>
<evidence type="ECO:0000259" key="4">
    <source>
        <dbReference type="PROSITE" id="PS51898"/>
    </source>
</evidence>
<evidence type="ECO:0000256" key="2">
    <source>
        <dbReference type="ARBA" id="ARBA00023125"/>
    </source>
</evidence>
<reference evidence="6" key="1">
    <citation type="journal article" date="2015" name="Nature">
        <title>Complex archaea that bridge the gap between prokaryotes and eukaryotes.</title>
        <authorList>
            <person name="Spang A."/>
            <person name="Saw J.H."/>
            <person name="Jorgensen S.L."/>
            <person name="Zaremba-Niedzwiedzka K."/>
            <person name="Martijn J."/>
            <person name="Lind A.E."/>
            <person name="van Eijk R."/>
            <person name="Schleper C."/>
            <person name="Guy L."/>
            <person name="Ettema T.J."/>
        </authorList>
    </citation>
    <scope>NUCLEOTIDE SEQUENCE</scope>
</reference>
<proteinExistence type="inferred from homology"/>
<evidence type="ECO:0000313" key="6">
    <source>
        <dbReference type="EMBL" id="KKM01931.1"/>
    </source>
</evidence>
<evidence type="ECO:0008006" key="7">
    <source>
        <dbReference type="Google" id="ProtNLM"/>
    </source>
</evidence>
<accession>A0A0F9J7V5</accession>
<dbReference type="SUPFAM" id="SSF56349">
    <property type="entry name" value="DNA breaking-rejoining enzymes"/>
    <property type="match status" value="1"/>
</dbReference>
<sequence>MKVRSDRERIPVGDRVVICRRGRKQIYNAEFSEGGVHRRKSLRTSSKKVAMKRATELAAQLETGEFKPTPRTKIRRAVAAYIAFLVAKDRARKTIVRYRGELNTFADFAEANNVYRLDQITASVFDKYRAHRGKDHKPATIYHESVIVKQLLKWSRRRDLIKVNPIVDYELEKPKREGKSALTLKQVNTILSECTPRQRRMIAMLAFTGMRVSSLQAQRLEWIEWNIGRMKYHDVKKRQIVENMPIHQRLAAELASLTEGDQELLFTAAPSPKYPKGGRPVNAKRLNEYFKMAAQRAGITAFTLHDLRRFFKTFTVNASVPERAVDQWLNHSDGSVRGIYYHLSWEESRRFMDMVRFDREDGDDHDIQE</sequence>
<dbReference type="AlphaFoldDB" id="A0A0F9J7V5"/>
<dbReference type="InterPro" id="IPR002104">
    <property type="entry name" value="Integrase_catalytic"/>
</dbReference>
<dbReference type="Gene3D" id="1.10.443.10">
    <property type="entry name" value="Intergrase catalytic core"/>
    <property type="match status" value="1"/>
</dbReference>
<dbReference type="InterPro" id="IPR050090">
    <property type="entry name" value="Tyrosine_recombinase_XerCD"/>
</dbReference>
<dbReference type="GO" id="GO:0015074">
    <property type="term" value="P:DNA integration"/>
    <property type="evidence" value="ECO:0007669"/>
    <property type="project" value="InterPro"/>
</dbReference>
<evidence type="ECO:0000259" key="5">
    <source>
        <dbReference type="PROSITE" id="PS51900"/>
    </source>
</evidence>
<feature type="domain" description="Core-binding (CB)" evidence="5">
    <location>
        <begin position="72"/>
        <end position="156"/>
    </location>
</feature>
<dbReference type="PANTHER" id="PTHR30349:SF64">
    <property type="entry name" value="PROPHAGE INTEGRASE INTD-RELATED"/>
    <property type="match status" value="1"/>
</dbReference>
<evidence type="ECO:0000256" key="3">
    <source>
        <dbReference type="ARBA" id="ARBA00023172"/>
    </source>
</evidence>
<keyword evidence="2" id="KW-0238">DNA-binding</keyword>
<comment type="caution">
    <text evidence="6">The sequence shown here is derived from an EMBL/GenBank/DDBJ whole genome shotgun (WGS) entry which is preliminary data.</text>
</comment>
<dbReference type="Pfam" id="PF00589">
    <property type="entry name" value="Phage_integrase"/>
    <property type="match status" value="1"/>
</dbReference>
<comment type="similarity">
    <text evidence="1">Belongs to the 'phage' integrase family.</text>
</comment>
<gene>
    <name evidence="6" type="ORF">LCGC14_1789500</name>
</gene>
<protein>
    <recommendedName>
        <fullName evidence="7">Tyr recombinase domain-containing protein</fullName>
    </recommendedName>
</protein>
<dbReference type="InterPro" id="IPR010998">
    <property type="entry name" value="Integrase_recombinase_N"/>
</dbReference>
<name>A0A0F9J7V5_9ZZZZ</name>
<dbReference type="PROSITE" id="PS51900">
    <property type="entry name" value="CB"/>
    <property type="match status" value="1"/>
</dbReference>
<dbReference type="InterPro" id="IPR011010">
    <property type="entry name" value="DNA_brk_join_enz"/>
</dbReference>
<organism evidence="6">
    <name type="scientific">marine sediment metagenome</name>
    <dbReference type="NCBI Taxonomy" id="412755"/>
    <lineage>
        <taxon>unclassified sequences</taxon>
        <taxon>metagenomes</taxon>
        <taxon>ecological metagenomes</taxon>
    </lineage>
</organism>
<dbReference type="GO" id="GO:0003677">
    <property type="term" value="F:DNA binding"/>
    <property type="evidence" value="ECO:0007669"/>
    <property type="project" value="UniProtKB-KW"/>
</dbReference>
<dbReference type="EMBL" id="LAZR01017063">
    <property type="protein sequence ID" value="KKM01931.1"/>
    <property type="molecule type" value="Genomic_DNA"/>
</dbReference>
<dbReference type="PANTHER" id="PTHR30349">
    <property type="entry name" value="PHAGE INTEGRASE-RELATED"/>
    <property type="match status" value="1"/>
</dbReference>
<dbReference type="InterPro" id="IPR044068">
    <property type="entry name" value="CB"/>
</dbReference>
<evidence type="ECO:0000256" key="1">
    <source>
        <dbReference type="ARBA" id="ARBA00008857"/>
    </source>
</evidence>